<evidence type="ECO:0000256" key="2">
    <source>
        <dbReference type="ARBA" id="ARBA00005752"/>
    </source>
</evidence>
<dbReference type="PANTHER" id="PTHR43284:SF1">
    <property type="entry name" value="ASPARAGINE SYNTHETASE"/>
    <property type="match status" value="1"/>
</dbReference>
<accession>A0A1G5C320</accession>
<keyword evidence="4 9" id="KW-0547">Nucleotide-binding</keyword>
<dbReference type="CDD" id="cd00712">
    <property type="entry name" value="AsnB"/>
    <property type="match status" value="1"/>
</dbReference>
<evidence type="ECO:0000256" key="5">
    <source>
        <dbReference type="ARBA" id="ARBA00022840"/>
    </source>
</evidence>
<evidence type="ECO:0000256" key="1">
    <source>
        <dbReference type="ARBA" id="ARBA00005187"/>
    </source>
</evidence>
<name>A0A1G5C320_9BACT</name>
<dbReference type="PROSITE" id="PS51278">
    <property type="entry name" value="GATASE_TYPE_2"/>
    <property type="match status" value="1"/>
</dbReference>
<dbReference type="PANTHER" id="PTHR43284">
    <property type="entry name" value="ASPARAGINE SYNTHETASE (GLUTAMINE-HYDROLYZING)"/>
    <property type="match status" value="1"/>
</dbReference>
<evidence type="ECO:0000256" key="3">
    <source>
        <dbReference type="ARBA" id="ARBA00012737"/>
    </source>
</evidence>
<sequence length="657" mass="75169">MCGVAGILAGGLDGSSRERAICSMVSTLNHRGPDGWGIYCGVEMALGHTRLSIVDLQGGHQPMMSDRYVISYNGEIYNHIELRGDLEKKGVVFSTTSDTEVALKAFEVYGAEAFSLFNGQFAMLIWDRREKELVVARDRYGIRPLYVLEHEGGWYFSSEIKAFDTLSGYRRTMDMQALFEHALLWNTMGDSTVYNKIRSVSAGTYERFTTQGRASVHRYYEIGESCGVSPATLEEAGEALEELLLDSVRLRLRSDVPVGAYLSGGIDSSVITHLTSLWNRDRFKTFSVAFEDAEFDESFFQKEMVSRINSDHLALEVGYRHIDEHFLDAVYHFERPVFRTAGVPLFMLSEKVRENGIKVVLTGEGADEILCGYDSFKELKLLEFWGRDPASKMRPLLIKKLYPHLRHYSNPRQYGLMKMYYEGFLKEYDNELSGLNIRAGNNRILSNYFHKDYPLTFEKDRLIETARQVVPDNFSTWTLLQKNQFMEMKTLLSGYLLSSQGDRMSLAHGVEGRYPFLDHRVVEALFYFKDRFKLRGFSQKYLLGKTYGHHLPDAIINRPKKPYTAPDLKSFFHGGGLSEQAAHFLSEDVVREYGVFDETMVGRLVAKFNRGMPAEVGYRDNMLITFILSCQMTHHWARNPKKDPLDPAAMTVRIDDR</sequence>
<dbReference type="InterPro" id="IPR014729">
    <property type="entry name" value="Rossmann-like_a/b/a_fold"/>
</dbReference>
<evidence type="ECO:0000256" key="10">
    <source>
        <dbReference type="PIRSR" id="PIRSR001589-3"/>
    </source>
</evidence>
<evidence type="ECO:0000256" key="8">
    <source>
        <dbReference type="PIRSR" id="PIRSR001589-1"/>
    </source>
</evidence>
<feature type="binding site" evidence="9">
    <location>
        <position position="98"/>
    </location>
    <ligand>
        <name>L-glutamine</name>
        <dbReference type="ChEBI" id="CHEBI:58359"/>
    </ligand>
</feature>
<dbReference type="InterPro" id="IPR006426">
    <property type="entry name" value="Asn_synth_AEB"/>
</dbReference>
<dbReference type="CDD" id="cd01991">
    <property type="entry name" value="Asn_synthase_B_C"/>
    <property type="match status" value="1"/>
</dbReference>
<feature type="site" description="Important for beta-aspartyl-AMP intermediate formation" evidence="10">
    <location>
        <position position="364"/>
    </location>
</feature>
<evidence type="ECO:0000313" key="12">
    <source>
        <dbReference type="EMBL" id="SCX96859.1"/>
    </source>
</evidence>
<evidence type="ECO:0000313" key="13">
    <source>
        <dbReference type="Proteomes" id="UP000198870"/>
    </source>
</evidence>
<dbReference type="EC" id="6.3.5.4" evidence="3"/>
<dbReference type="GO" id="GO:0004066">
    <property type="term" value="F:asparagine synthase (glutamine-hydrolyzing) activity"/>
    <property type="evidence" value="ECO:0007669"/>
    <property type="project" value="UniProtKB-EC"/>
</dbReference>
<dbReference type="PIRSF" id="PIRSF001589">
    <property type="entry name" value="Asn_synthetase_glu-h"/>
    <property type="match status" value="1"/>
</dbReference>
<dbReference type="InterPro" id="IPR051786">
    <property type="entry name" value="ASN_synthetase/amidase"/>
</dbReference>
<protein>
    <recommendedName>
        <fullName evidence="3">asparagine synthase (glutamine-hydrolyzing)</fullName>
        <ecNumber evidence="3">6.3.5.4</ecNumber>
    </recommendedName>
</protein>
<dbReference type="SUPFAM" id="SSF52402">
    <property type="entry name" value="Adenine nucleotide alpha hydrolases-like"/>
    <property type="match status" value="1"/>
</dbReference>
<keyword evidence="8" id="KW-0028">Amino-acid biosynthesis</keyword>
<keyword evidence="5 9" id="KW-0067">ATP-binding</keyword>
<dbReference type="SUPFAM" id="SSF56235">
    <property type="entry name" value="N-terminal nucleophile aminohydrolases (Ntn hydrolases)"/>
    <property type="match status" value="1"/>
</dbReference>
<dbReference type="InterPro" id="IPR029055">
    <property type="entry name" value="Ntn_hydrolases_N"/>
</dbReference>
<evidence type="ECO:0000256" key="4">
    <source>
        <dbReference type="ARBA" id="ARBA00022741"/>
    </source>
</evidence>
<feature type="active site" description="For GATase activity" evidence="8">
    <location>
        <position position="2"/>
    </location>
</feature>
<dbReference type="InterPro" id="IPR033738">
    <property type="entry name" value="AsnB_N"/>
</dbReference>
<organism evidence="12 13">
    <name type="scientific">Desulfoluna spongiiphila</name>
    <dbReference type="NCBI Taxonomy" id="419481"/>
    <lineage>
        <taxon>Bacteria</taxon>
        <taxon>Pseudomonadati</taxon>
        <taxon>Thermodesulfobacteriota</taxon>
        <taxon>Desulfobacteria</taxon>
        <taxon>Desulfobacterales</taxon>
        <taxon>Desulfolunaceae</taxon>
        <taxon>Desulfoluna</taxon>
    </lineage>
</organism>
<dbReference type="GO" id="GO:0006529">
    <property type="term" value="P:asparagine biosynthetic process"/>
    <property type="evidence" value="ECO:0007669"/>
    <property type="project" value="UniProtKB-KW"/>
</dbReference>
<comment type="catalytic activity">
    <reaction evidence="7">
        <text>L-aspartate + L-glutamine + ATP + H2O = L-asparagine + L-glutamate + AMP + diphosphate + H(+)</text>
        <dbReference type="Rhea" id="RHEA:12228"/>
        <dbReference type="ChEBI" id="CHEBI:15377"/>
        <dbReference type="ChEBI" id="CHEBI:15378"/>
        <dbReference type="ChEBI" id="CHEBI:29985"/>
        <dbReference type="ChEBI" id="CHEBI:29991"/>
        <dbReference type="ChEBI" id="CHEBI:30616"/>
        <dbReference type="ChEBI" id="CHEBI:33019"/>
        <dbReference type="ChEBI" id="CHEBI:58048"/>
        <dbReference type="ChEBI" id="CHEBI:58359"/>
        <dbReference type="ChEBI" id="CHEBI:456215"/>
        <dbReference type="EC" id="6.3.5.4"/>
    </reaction>
</comment>
<dbReference type="EMBL" id="FMUX01000002">
    <property type="protein sequence ID" value="SCX96859.1"/>
    <property type="molecule type" value="Genomic_DNA"/>
</dbReference>
<feature type="binding site" evidence="9">
    <location>
        <position position="288"/>
    </location>
    <ligand>
        <name>ATP</name>
        <dbReference type="ChEBI" id="CHEBI:30616"/>
    </ligand>
</feature>
<proteinExistence type="inferred from homology"/>
<feature type="domain" description="Glutamine amidotransferase type-2" evidence="11">
    <location>
        <begin position="2"/>
        <end position="211"/>
    </location>
</feature>
<evidence type="ECO:0000256" key="7">
    <source>
        <dbReference type="ARBA" id="ARBA00048741"/>
    </source>
</evidence>
<reference evidence="12 13" key="1">
    <citation type="submission" date="2016-10" db="EMBL/GenBank/DDBJ databases">
        <authorList>
            <person name="de Groot N.N."/>
        </authorList>
    </citation>
    <scope>NUCLEOTIDE SEQUENCE [LARGE SCALE GENOMIC DNA]</scope>
    <source>
        <strain evidence="12 13">AA1</strain>
    </source>
</reference>
<dbReference type="GO" id="GO:0005829">
    <property type="term" value="C:cytosol"/>
    <property type="evidence" value="ECO:0007669"/>
    <property type="project" value="TreeGrafter"/>
</dbReference>
<dbReference type="InterPro" id="IPR001962">
    <property type="entry name" value="Asn_synthase"/>
</dbReference>
<dbReference type="Proteomes" id="UP000198870">
    <property type="component" value="Unassembled WGS sequence"/>
</dbReference>
<gene>
    <name evidence="12" type="ORF">SAMN05216233_102348</name>
</gene>
<dbReference type="InterPro" id="IPR017932">
    <property type="entry name" value="GATase_2_dom"/>
</dbReference>
<dbReference type="Pfam" id="PF13537">
    <property type="entry name" value="GATase_7"/>
    <property type="match status" value="1"/>
</dbReference>
<dbReference type="Pfam" id="PF00733">
    <property type="entry name" value="Asn_synthase"/>
    <property type="match status" value="1"/>
</dbReference>
<evidence type="ECO:0000256" key="6">
    <source>
        <dbReference type="ARBA" id="ARBA00022962"/>
    </source>
</evidence>
<evidence type="ECO:0000256" key="9">
    <source>
        <dbReference type="PIRSR" id="PIRSR001589-2"/>
    </source>
</evidence>
<dbReference type="RefSeq" id="WP_175469507.1">
    <property type="nucleotide sequence ID" value="NZ_FMUX01000002.1"/>
</dbReference>
<evidence type="ECO:0000259" key="11">
    <source>
        <dbReference type="PROSITE" id="PS51278"/>
    </source>
</evidence>
<dbReference type="Gene3D" id="3.60.20.10">
    <property type="entry name" value="Glutamine Phosphoribosylpyrophosphate, subunit 1, domain 1"/>
    <property type="match status" value="1"/>
</dbReference>
<keyword evidence="6 8" id="KW-0315">Glutamine amidotransferase</keyword>
<dbReference type="STRING" id="419481.SAMN05216233_102348"/>
<dbReference type="GO" id="GO:0005524">
    <property type="term" value="F:ATP binding"/>
    <property type="evidence" value="ECO:0007669"/>
    <property type="project" value="UniProtKB-KW"/>
</dbReference>
<dbReference type="AlphaFoldDB" id="A0A1G5C320"/>
<comment type="similarity">
    <text evidence="2">Belongs to the asparagine synthetase family.</text>
</comment>
<dbReference type="NCBIfam" id="TIGR01536">
    <property type="entry name" value="asn_synth_AEB"/>
    <property type="match status" value="1"/>
</dbReference>
<comment type="pathway">
    <text evidence="1">Amino-acid biosynthesis; L-asparagine biosynthesis; L-asparagine from L-aspartate (L-Gln route): step 1/1.</text>
</comment>
<keyword evidence="13" id="KW-1185">Reference proteome</keyword>
<keyword evidence="8" id="KW-0061">Asparagine biosynthesis</keyword>
<dbReference type="Gene3D" id="3.40.50.620">
    <property type="entry name" value="HUPs"/>
    <property type="match status" value="1"/>
</dbReference>